<gene>
    <name evidence="2" type="ORF">Bca52824_023956</name>
</gene>
<evidence type="ECO:0000313" key="2">
    <source>
        <dbReference type="EMBL" id="KAG2312399.1"/>
    </source>
</evidence>
<name>A0A8X8AT68_BRACI</name>
<feature type="domain" description="DUF668" evidence="1">
    <location>
        <begin position="85"/>
        <end position="114"/>
    </location>
</feature>
<dbReference type="GO" id="GO:0045927">
    <property type="term" value="P:positive regulation of growth"/>
    <property type="evidence" value="ECO:0007669"/>
    <property type="project" value="InterPro"/>
</dbReference>
<dbReference type="AlphaFoldDB" id="A0A8X8AT68"/>
<dbReference type="Pfam" id="PF05003">
    <property type="entry name" value="DUF668"/>
    <property type="match status" value="1"/>
</dbReference>
<dbReference type="Proteomes" id="UP000886595">
    <property type="component" value="Unassembled WGS sequence"/>
</dbReference>
<accession>A0A8X8AT68</accession>
<sequence>MESSAALGSLRRVGDTLAILRTELKSQKKHVTNLKKKSLWSRILEEVMEKLVDVVHFLHLEIHESFGCADVDKPANDPPINHKKLGSAGLALHYANIITQIDTLVSRSSTMPASDVRSFQGS</sequence>
<evidence type="ECO:0000313" key="3">
    <source>
        <dbReference type="Proteomes" id="UP000886595"/>
    </source>
</evidence>
<evidence type="ECO:0000259" key="1">
    <source>
        <dbReference type="Pfam" id="PF05003"/>
    </source>
</evidence>
<proteinExistence type="predicted"/>
<dbReference type="InterPro" id="IPR007700">
    <property type="entry name" value="DUF668"/>
</dbReference>
<dbReference type="OrthoDB" id="1725601at2759"/>
<comment type="caution">
    <text evidence="2">The sequence shown here is derived from an EMBL/GenBank/DDBJ whole genome shotgun (WGS) entry which is preliminary data.</text>
</comment>
<keyword evidence="3" id="KW-1185">Reference proteome</keyword>
<dbReference type="PANTHER" id="PTHR31730:SF32">
    <property type="entry name" value="PROTEIN PSK SIMULATOR 1"/>
    <property type="match status" value="1"/>
</dbReference>
<protein>
    <recommendedName>
        <fullName evidence="1">DUF668 domain-containing protein</fullName>
    </recommendedName>
</protein>
<dbReference type="InterPro" id="IPR045021">
    <property type="entry name" value="PSI1/2/3"/>
</dbReference>
<reference evidence="2 3" key="1">
    <citation type="submission" date="2020-02" db="EMBL/GenBank/DDBJ databases">
        <authorList>
            <person name="Ma Q."/>
            <person name="Huang Y."/>
            <person name="Song X."/>
            <person name="Pei D."/>
        </authorList>
    </citation>
    <scope>NUCLEOTIDE SEQUENCE [LARGE SCALE GENOMIC DNA]</scope>
    <source>
        <strain evidence="2">Sxm20200214</strain>
        <tissue evidence="2">Leaf</tissue>
    </source>
</reference>
<organism evidence="2 3">
    <name type="scientific">Brassica carinata</name>
    <name type="common">Ethiopian mustard</name>
    <name type="synonym">Abyssinian cabbage</name>
    <dbReference type="NCBI Taxonomy" id="52824"/>
    <lineage>
        <taxon>Eukaryota</taxon>
        <taxon>Viridiplantae</taxon>
        <taxon>Streptophyta</taxon>
        <taxon>Embryophyta</taxon>
        <taxon>Tracheophyta</taxon>
        <taxon>Spermatophyta</taxon>
        <taxon>Magnoliopsida</taxon>
        <taxon>eudicotyledons</taxon>
        <taxon>Gunneridae</taxon>
        <taxon>Pentapetalae</taxon>
        <taxon>rosids</taxon>
        <taxon>malvids</taxon>
        <taxon>Brassicales</taxon>
        <taxon>Brassicaceae</taxon>
        <taxon>Brassiceae</taxon>
        <taxon>Brassica</taxon>
    </lineage>
</organism>
<dbReference type="EMBL" id="JAAMPC010000005">
    <property type="protein sequence ID" value="KAG2312399.1"/>
    <property type="molecule type" value="Genomic_DNA"/>
</dbReference>
<dbReference type="PANTHER" id="PTHR31730">
    <property type="entry name" value="OS01G0873900 PROTEIN"/>
    <property type="match status" value="1"/>
</dbReference>